<dbReference type="AlphaFoldDB" id="G0RXJ5"/>
<dbReference type="Pfam" id="PF23190">
    <property type="entry name" value="LHD_TRPY1"/>
    <property type="match status" value="1"/>
</dbReference>
<dbReference type="PROSITE" id="PS50011">
    <property type="entry name" value="PROTEIN_KINASE_DOM"/>
    <property type="match status" value="1"/>
</dbReference>
<feature type="transmembrane region" description="Helical" evidence="2">
    <location>
        <begin position="839"/>
        <end position="863"/>
    </location>
</feature>
<evidence type="ECO:0000256" key="1">
    <source>
        <dbReference type="SAM" id="MobiDB-lite"/>
    </source>
</evidence>
<dbReference type="InterPro" id="IPR000719">
    <property type="entry name" value="Prot_kinase_dom"/>
</dbReference>
<keyword evidence="2" id="KW-0812">Transmembrane</keyword>
<dbReference type="Pfam" id="PF23317">
    <property type="entry name" value="YVC1_C"/>
    <property type="match status" value="1"/>
</dbReference>
<dbReference type="EMBL" id="GL985104">
    <property type="protein sequence ID" value="EGR44102.1"/>
    <property type="molecule type" value="Genomic_DNA"/>
</dbReference>
<feature type="transmembrane region" description="Helical" evidence="2">
    <location>
        <begin position="684"/>
        <end position="706"/>
    </location>
</feature>
<dbReference type="CDD" id="cd05154">
    <property type="entry name" value="ACAD10_11_N-like"/>
    <property type="match status" value="1"/>
</dbReference>
<feature type="transmembrane region" description="Helical" evidence="2">
    <location>
        <begin position="895"/>
        <end position="913"/>
    </location>
</feature>
<dbReference type="eggNOG" id="ENOG502QT9R">
    <property type="taxonomic scope" value="Eukaryota"/>
</dbReference>
<dbReference type="HOGENOM" id="CLU_009159_0_0_1"/>
<feature type="compositionally biased region" description="Acidic residues" evidence="1">
    <location>
        <begin position="1077"/>
        <end position="1086"/>
    </location>
</feature>
<feature type="transmembrane region" description="Helical" evidence="2">
    <location>
        <begin position="653"/>
        <end position="672"/>
    </location>
</feature>
<keyword evidence="5" id="KW-1185">Reference proteome</keyword>
<feature type="transmembrane region" description="Helical" evidence="2">
    <location>
        <begin position="712"/>
        <end position="734"/>
    </location>
</feature>
<dbReference type="PANTHER" id="PTHR35859:SF1">
    <property type="entry name" value="NONSELECTIVE CATION CHANNEL PROTEIN"/>
    <property type="match status" value="1"/>
</dbReference>
<dbReference type="SUPFAM" id="SSF56112">
    <property type="entry name" value="Protein kinase-like (PK-like)"/>
    <property type="match status" value="1"/>
</dbReference>
<keyword evidence="2" id="KW-1133">Transmembrane helix</keyword>
<feature type="transmembrane region" description="Helical" evidence="2">
    <location>
        <begin position="783"/>
        <end position="804"/>
    </location>
</feature>
<dbReference type="Pfam" id="PF01636">
    <property type="entry name" value="APH"/>
    <property type="match status" value="1"/>
</dbReference>
<feature type="region of interest" description="Disordered" evidence="1">
    <location>
        <begin position="362"/>
        <end position="413"/>
    </location>
</feature>
<dbReference type="Gene3D" id="3.30.200.20">
    <property type="entry name" value="Phosphorylase Kinase, domain 1"/>
    <property type="match status" value="1"/>
</dbReference>
<keyword evidence="2" id="KW-0472">Membrane</keyword>
<feature type="compositionally biased region" description="Low complexity" evidence="1">
    <location>
        <begin position="366"/>
        <end position="375"/>
    </location>
</feature>
<dbReference type="InterPro" id="IPR056337">
    <property type="entry name" value="LHD_YVC1"/>
</dbReference>
<dbReference type="RefSeq" id="XP_006969965.1">
    <property type="nucleotide sequence ID" value="XM_006969903.1"/>
</dbReference>
<accession>G0RXJ5</accession>
<dbReference type="STRING" id="431241.G0RXJ5"/>
<dbReference type="KEGG" id="tre:TRIREDRAFT_71037"/>
<evidence type="ECO:0000259" key="3">
    <source>
        <dbReference type="PROSITE" id="PS50011"/>
    </source>
</evidence>
<feature type="compositionally biased region" description="Pro residues" evidence="1">
    <location>
        <begin position="376"/>
        <end position="386"/>
    </location>
</feature>
<name>G0RXJ5_HYPJQ</name>
<dbReference type="InterPro" id="IPR002575">
    <property type="entry name" value="Aminoglycoside_PTrfase"/>
</dbReference>
<dbReference type="InterPro" id="IPR056336">
    <property type="entry name" value="YVC1_C"/>
</dbReference>
<dbReference type="GO" id="GO:0005524">
    <property type="term" value="F:ATP binding"/>
    <property type="evidence" value="ECO:0007669"/>
    <property type="project" value="InterPro"/>
</dbReference>
<dbReference type="GO" id="GO:0004672">
    <property type="term" value="F:protein kinase activity"/>
    <property type="evidence" value="ECO:0007669"/>
    <property type="project" value="InterPro"/>
</dbReference>
<reference evidence="4 5" key="1">
    <citation type="journal article" date="2008" name="Nat. Biotechnol.">
        <title>Genome sequencing and analysis of the biomass-degrading fungus Trichoderma reesei (syn. Hypocrea jecorina).</title>
        <authorList>
            <person name="Martinez D."/>
            <person name="Berka R.M."/>
            <person name="Henrissat B."/>
            <person name="Saloheimo M."/>
            <person name="Arvas M."/>
            <person name="Baker S.E."/>
            <person name="Chapman J."/>
            <person name="Chertkov O."/>
            <person name="Coutinho P.M."/>
            <person name="Cullen D."/>
            <person name="Danchin E.G."/>
            <person name="Grigoriev I.V."/>
            <person name="Harris P."/>
            <person name="Jackson M."/>
            <person name="Kubicek C.P."/>
            <person name="Han C.S."/>
            <person name="Ho I."/>
            <person name="Larrondo L.F."/>
            <person name="de Leon A.L."/>
            <person name="Magnuson J.K."/>
            <person name="Merino S."/>
            <person name="Misra M."/>
            <person name="Nelson B."/>
            <person name="Putnam N."/>
            <person name="Robbertse B."/>
            <person name="Salamov A.A."/>
            <person name="Schmoll M."/>
            <person name="Terry A."/>
            <person name="Thayer N."/>
            <person name="Westerholm-Parvinen A."/>
            <person name="Schoch C.L."/>
            <person name="Yao J."/>
            <person name="Barabote R."/>
            <person name="Nelson M.A."/>
            <person name="Detter C."/>
            <person name="Bruce D."/>
            <person name="Kuske C.R."/>
            <person name="Xie G."/>
            <person name="Richardson P."/>
            <person name="Rokhsar D.S."/>
            <person name="Lucas S.M."/>
            <person name="Rubin E.M."/>
            <person name="Dunn-Coleman N."/>
            <person name="Ward M."/>
            <person name="Brettin T.S."/>
        </authorList>
    </citation>
    <scope>NUCLEOTIDE SEQUENCE [LARGE SCALE GENOMIC DNA]</scope>
    <source>
        <strain evidence="4 5">QM6a</strain>
    </source>
</reference>
<protein>
    <submittedName>
        <fullName evidence="4">Predicted protein</fullName>
    </submittedName>
</protein>
<dbReference type="PANTHER" id="PTHR35859">
    <property type="entry name" value="NONSELECTIVE CATION CHANNEL PROTEIN"/>
    <property type="match status" value="1"/>
</dbReference>
<sequence>MAGAVRQPIDEKALAKYIDDNVPIIKTPIELKQFGFGQSNPTYQITDSTGQRYVLRKKPPGKLLSKTAHKVEREYRVLHALEATDVAVPKTYCLCEDDGVVGTPFYIMEFLDGRIFEDFLMPGVSAEERTALWREAARTLARLHAVDVRRVGLERFGRAEGFYARQTETWATICESQAKAVDVETGEPVGQLPHFEELVGFFRDERLRPRDRATLVHGDYKIDNLVFDKKEAKVIGILDWEMSTIGHPLSDICNLITQFYLARSPGASAYADSANFLPGKTPGLPQPDQIVQWYTEVSGYDPRPDLAWGAAFNIFKLAGVCQGIAARYAARQASSAKARMYIHTRVPLAEFAWELAREARDAKGTSPTSFSTPSPNSLPPPFPPSNPHMTDRRRRIRVSEDAPDERRPLLSRLSTERAANGEHVFSCRTNPHSDLPVYTNIHRIRRDIVSVVEDYLTLEQLRDLKINVTVIRPLVDKFYELGDISIVYCLLVNRAQFLDEESRSSNRQNVNWTRATLCELIATRILRRFGEDNDGGADGLLLLAHILVAGFEPFQHAPAHVRDEVEDKAWWTSHRTLPALEVAILTESRHFLSSTTCQRVVAAIYEGRVIYTPSTSWDIIPDHYKLKPISLYDPRESPLLNQYRLIVPRTRNYLEAIQFTILLGLYVAVMVMRRKGELPYLEAAFAIYAFGWCLDQFATILAHGWNVYTQNLWSFLDVTFLFLFAIYSGLRLYGVQTGSADLTEQAFDVLALAAPVIVPRLAFNWLSDNLVFLSLRSMMADFFLLTALSAWCFFGFLLSLLWLGQGAHPLLTISKWMIYIWFGLDGTGIHRSVEFHWLLGPVVMITFAFLGNTLFLTILVSMLSNTFSNISSNAAAEIHFRKAVLTLEGVKADAVFAYQPPFNLLAVFLLLPLKFVVSPRWFHKIHVATVRLVNLPLLLLIAVAERRLLWPAKTFETGTVGSLAQKWFWQRWQLSAFQYIRAVFDVPPPDDVYDDIAVDDDLTHHLIRRQYARQETHDTTRKASRRDSMFEIPPKLRGSLTETGEDLSDLAGRLVAMEQAMARMEDMLSRLLPSQADEADESDTLPEGDGTTLASNFKGRETNF</sequence>
<gene>
    <name evidence="4" type="ORF">TRIREDRAFT_71037</name>
</gene>
<organism evidence="5">
    <name type="scientific">Hypocrea jecorina (strain QM6a)</name>
    <name type="common">Trichoderma reesei</name>
    <dbReference type="NCBI Taxonomy" id="431241"/>
    <lineage>
        <taxon>Eukaryota</taxon>
        <taxon>Fungi</taxon>
        <taxon>Dikarya</taxon>
        <taxon>Ascomycota</taxon>
        <taxon>Pezizomycotina</taxon>
        <taxon>Sordariomycetes</taxon>
        <taxon>Hypocreomycetidae</taxon>
        <taxon>Hypocreales</taxon>
        <taxon>Hypocreaceae</taxon>
        <taxon>Trichoderma</taxon>
    </lineage>
</organism>
<dbReference type="InterPro" id="IPR011009">
    <property type="entry name" value="Kinase-like_dom_sf"/>
</dbReference>
<dbReference type="InterPro" id="IPR052971">
    <property type="entry name" value="TRP_calcium_channel"/>
</dbReference>
<dbReference type="Proteomes" id="UP000008984">
    <property type="component" value="Unassembled WGS sequence"/>
</dbReference>
<dbReference type="OrthoDB" id="2373987at2759"/>
<proteinExistence type="predicted"/>
<evidence type="ECO:0000256" key="2">
    <source>
        <dbReference type="SAM" id="Phobius"/>
    </source>
</evidence>
<dbReference type="VEuPathDB" id="FungiDB:TRIREDRAFT_71037"/>
<feature type="transmembrane region" description="Helical" evidence="2">
    <location>
        <begin position="746"/>
        <end position="763"/>
    </location>
</feature>
<dbReference type="InterPro" id="IPR008271">
    <property type="entry name" value="Ser/Thr_kinase_AS"/>
</dbReference>
<evidence type="ECO:0000313" key="5">
    <source>
        <dbReference type="Proteomes" id="UP000008984"/>
    </source>
</evidence>
<dbReference type="InterPro" id="IPR041726">
    <property type="entry name" value="ACAD10_11_N"/>
</dbReference>
<feature type="region of interest" description="Disordered" evidence="1">
    <location>
        <begin position="1076"/>
        <end position="1104"/>
    </location>
</feature>
<dbReference type="Gene3D" id="3.90.1200.10">
    <property type="match status" value="1"/>
</dbReference>
<evidence type="ECO:0000313" key="4">
    <source>
        <dbReference type="EMBL" id="EGR44102.1"/>
    </source>
</evidence>
<dbReference type="PROSITE" id="PS00108">
    <property type="entry name" value="PROTEIN_KINASE_ST"/>
    <property type="match status" value="1"/>
</dbReference>
<feature type="domain" description="Protein kinase" evidence="3">
    <location>
        <begin position="28"/>
        <end position="435"/>
    </location>
</feature>
<feature type="compositionally biased region" description="Basic and acidic residues" evidence="1">
    <location>
        <begin position="397"/>
        <end position="408"/>
    </location>
</feature>
<dbReference type="GeneID" id="18488061"/>